<reference evidence="1 2" key="1">
    <citation type="submission" date="2021-03" db="EMBL/GenBank/DDBJ databases">
        <title>Genomic Encyclopedia of Type Strains, Phase IV (KMG-IV): sequencing the most valuable type-strain genomes for metagenomic binning, comparative biology and taxonomic classification.</title>
        <authorList>
            <person name="Goeker M."/>
        </authorList>
    </citation>
    <scope>NUCLEOTIDE SEQUENCE [LARGE SCALE GENOMIC DNA]</scope>
    <source>
        <strain evidence="1 2">DSM 26048</strain>
    </source>
</reference>
<evidence type="ECO:0000313" key="1">
    <source>
        <dbReference type="EMBL" id="MBP1995378.1"/>
    </source>
</evidence>
<protein>
    <submittedName>
        <fullName evidence="1">Uncharacterized protein</fullName>
    </submittedName>
</protein>
<comment type="caution">
    <text evidence="1">The sequence shown here is derived from an EMBL/GenBank/DDBJ whole genome shotgun (WGS) entry which is preliminary data.</text>
</comment>
<accession>A0ABS4J6C5</accession>
<dbReference type="EMBL" id="JAGGLB010000033">
    <property type="protein sequence ID" value="MBP1995378.1"/>
    <property type="molecule type" value="Genomic_DNA"/>
</dbReference>
<dbReference type="Proteomes" id="UP001519287">
    <property type="component" value="Unassembled WGS sequence"/>
</dbReference>
<evidence type="ECO:0000313" key="2">
    <source>
        <dbReference type="Proteomes" id="UP001519287"/>
    </source>
</evidence>
<proteinExistence type="predicted"/>
<name>A0ABS4J6C5_9BACL</name>
<sequence length="38" mass="3952">MKNIVKARMWSGPAVLTMKNIVKATGPSQLPASSVPAA</sequence>
<organism evidence="1 2">
    <name type="scientific">Paenibacillus eucommiae</name>
    <dbReference type="NCBI Taxonomy" id="1355755"/>
    <lineage>
        <taxon>Bacteria</taxon>
        <taxon>Bacillati</taxon>
        <taxon>Bacillota</taxon>
        <taxon>Bacilli</taxon>
        <taxon>Bacillales</taxon>
        <taxon>Paenibacillaceae</taxon>
        <taxon>Paenibacillus</taxon>
    </lineage>
</organism>
<keyword evidence="2" id="KW-1185">Reference proteome</keyword>
<gene>
    <name evidence="1" type="ORF">J2Z66_007020</name>
</gene>